<evidence type="ECO:0008006" key="4">
    <source>
        <dbReference type="Google" id="ProtNLM"/>
    </source>
</evidence>
<proteinExistence type="predicted"/>
<dbReference type="Proteomes" id="UP000593572">
    <property type="component" value="Unassembled WGS sequence"/>
</dbReference>
<feature type="coiled-coil region" evidence="1">
    <location>
        <begin position="63"/>
        <end position="90"/>
    </location>
</feature>
<dbReference type="EMBL" id="JABEZX010000005">
    <property type="protein sequence ID" value="MBA0556211.1"/>
    <property type="molecule type" value="Genomic_DNA"/>
</dbReference>
<feature type="non-terminal residue" evidence="2">
    <location>
        <position position="94"/>
    </location>
</feature>
<accession>A0A7J8LUU1</accession>
<sequence length="94" mass="10980">MHKGKSILEFYTRLCEISNEAFYLGERVFELKQVYKVLKLLPEQFAIKVTITNEAKEITSLRLDKLIGSLQTFELNLEEAKCDNIKHEKNIAFN</sequence>
<comment type="caution">
    <text evidence="2">The sequence shown here is derived from an EMBL/GenBank/DDBJ whole genome shotgun (WGS) entry which is preliminary data.</text>
</comment>
<gene>
    <name evidence="2" type="ORF">Golob_026329</name>
</gene>
<reference evidence="2 3" key="1">
    <citation type="journal article" date="2019" name="Genome Biol. Evol.">
        <title>Insights into the evolution of the New World diploid cottons (Gossypium, subgenus Houzingenia) based on genome sequencing.</title>
        <authorList>
            <person name="Grover C.E."/>
            <person name="Arick M.A. 2nd"/>
            <person name="Thrash A."/>
            <person name="Conover J.L."/>
            <person name="Sanders W.S."/>
            <person name="Peterson D.G."/>
            <person name="Frelichowski J.E."/>
            <person name="Scheffler J.A."/>
            <person name="Scheffler B.E."/>
            <person name="Wendel J.F."/>
        </authorList>
    </citation>
    <scope>NUCLEOTIDE SEQUENCE [LARGE SCALE GENOMIC DNA]</scope>
    <source>
        <strain evidence="2">157</strain>
        <tissue evidence="2">Leaf</tissue>
    </source>
</reference>
<dbReference type="AlphaFoldDB" id="A0A7J8LUU1"/>
<evidence type="ECO:0000313" key="2">
    <source>
        <dbReference type="EMBL" id="MBA0556211.1"/>
    </source>
</evidence>
<evidence type="ECO:0000313" key="3">
    <source>
        <dbReference type="Proteomes" id="UP000593572"/>
    </source>
</evidence>
<organism evidence="2 3">
    <name type="scientific">Gossypium lobatum</name>
    <dbReference type="NCBI Taxonomy" id="34289"/>
    <lineage>
        <taxon>Eukaryota</taxon>
        <taxon>Viridiplantae</taxon>
        <taxon>Streptophyta</taxon>
        <taxon>Embryophyta</taxon>
        <taxon>Tracheophyta</taxon>
        <taxon>Spermatophyta</taxon>
        <taxon>Magnoliopsida</taxon>
        <taxon>eudicotyledons</taxon>
        <taxon>Gunneridae</taxon>
        <taxon>Pentapetalae</taxon>
        <taxon>rosids</taxon>
        <taxon>malvids</taxon>
        <taxon>Malvales</taxon>
        <taxon>Malvaceae</taxon>
        <taxon>Malvoideae</taxon>
        <taxon>Gossypium</taxon>
    </lineage>
</organism>
<protein>
    <recommendedName>
        <fullName evidence="4">Gag-pol polyprotein</fullName>
    </recommendedName>
</protein>
<name>A0A7J8LUU1_9ROSI</name>
<evidence type="ECO:0000256" key="1">
    <source>
        <dbReference type="SAM" id="Coils"/>
    </source>
</evidence>
<keyword evidence="3" id="KW-1185">Reference proteome</keyword>
<keyword evidence="1" id="KW-0175">Coiled coil</keyword>